<proteinExistence type="inferred from homology"/>
<dbReference type="SUPFAM" id="SSF52096">
    <property type="entry name" value="ClpP/crotonase"/>
    <property type="match status" value="1"/>
</dbReference>
<dbReference type="Proteomes" id="UP000198967">
    <property type="component" value="Unassembled WGS sequence"/>
</dbReference>
<name>A0A1G7THM7_PSEOR</name>
<sequence length="255" mass="27716">MIRSFSEYSKAYQHIRMERTDGVLEVALHTDGGPYIHSGQGHRELPDAFWEIGSDPDNRVVILTGSGADFCPRGDWGSFAPMTDPESAYRTIYEGTRLLTALLDIDVPVVGAVNGAAHVHSELLIMSDIVVADTRASFRDNHLDLGVVPGDGNHTAWLNALGENRGRHFLLTSRTLTAQEAAEFGVVAEVVAPDRLLPRAREIAAELATQPPLTLRYSRMALTQRLKRLFAEGVPYGMAVEALSSAGRVRPASAG</sequence>
<evidence type="ECO:0000313" key="2">
    <source>
        <dbReference type="EMBL" id="SDG34867.1"/>
    </source>
</evidence>
<dbReference type="GO" id="GO:0003824">
    <property type="term" value="F:catalytic activity"/>
    <property type="evidence" value="ECO:0007669"/>
    <property type="project" value="UniProtKB-ARBA"/>
</dbReference>
<dbReference type="CDD" id="cd06558">
    <property type="entry name" value="crotonase-like"/>
    <property type="match status" value="1"/>
</dbReference>
<dbReference type="InterPro" id="IPR001753">
    <property type="entry name" value="Enoyl-CoA_hydra/iso"/>
</dbReference>
<comment type="similarity">
    <text evidence="1">Belongs to the enoyl-CoA hydratase/isomerase family.</text>
</comment>
<reference evidence="2 3" key="1">
    <citation type="submission" date="2016-10" db="EMBL/GenBank/DDBJ databases">
        <authorList>
            <person name="de Groot N.N."/>
        </authorList>
    </citation>
    <scope>NUCLEOTIDE SEQUENCE [LARGE SCALE GENOMIC DNA]</scope>
    <source>
        <strain evidence="2 3">CGMCC 4.3143</strain>
    </source>
</reference>
<dbReference type="STRING" id="366584.SAMN05216377_11136"/>
<organism evidence="2 3">
    <name type="scientific">Pseudonocardia oroxyli</name>
    <dbReference type="NCBI Taxonomy" id="366584"/>
    <lineage>
        <taxon>Bacteria</taxon>
        <taxon>Bacillati</taxon>
        <taxon>Actinomycetota</taxon>
        <taxon>Actinomycetes</taxon>
        <taxon>Pseudonocardiales</taxon>
        <taxon>Pseudonocardiaceae</taxon>
        <taxon>Pseudonocardia</taxon>
    </lineage>
</organism>
<dbReference type="Gene3D" id="3.90.226.10">
    <property type="entry name" value="2-enoyl-CoA Hydratase, Chain A, domain 1"/>
    <property type="match status" value="1"/>
</dbReference>
<evidence type="ECO:0000313" key="3">
    <source>
        <dbReference type="Proteomes" id="UP000198967"/>
    </source>
</evidence>
<dbReference type="PANTHER" id="PTHR43802:SF1">
    <property type="entry name" value="IP11341P-RELATED"/>
    <property type="match status" value="1"/>
</dbReference>
<accession>A0A1G7THM7</accession>
<dbReference type="OrthoDB" id="9807606at2"/>
<keyword evidence="3" id="KW-1185">Reference proteome</keyword>
<dbReference type="AlphaFoldDB" id="A0A1G7THM7"/>
<gene>
    <name evidence="2" type="ORF">SAMN05216377_11136</name>
</gene>
<dbReference type="PANTHER" id="PTHR43802">
    <property type="entry name" value="ENOYL-COA HYDRATASE"/>
    <property type="match status" value="1"/>
</dbReference>
<dbReference type="RefSeq" id="WP_093085828.1">
    <property type="nucleotide sequence ID" value="NZ_FNBE01000011.1"/>
</dbReference>
<dbReference type="InterPro" id="IPR029045">
    <property type="entry name" value="ClpP/crotonase-like_dom_sf"/>
</dbReference>
<evidence type="ECO:0000256" key="1">
    <source>
        <dbReference type="ARBA" id="ARBA00005254"/>
    </source>
</evidence>
<dbReference type="Pfam" id="PF00378">
    <property type="entry name" value="ECH_1"/>
    <property type="match status" value="1"/>
</dbReference>
<protein>
    <submittedName>
        <fullName evidence="2">Enoyl-CoA hydratase/carnithine racemase</fullName>
    </submittedName>
</protein>
<dbReference type="EMBL" id="FNBE01000011">
    <property type="protein sequence ID" value="SDG34867.1"/>
    <property type="molecule type" value="Genomic_DNA"/>
</dbReference>